<name>A0A3D8JZD8_9BURK</name>
<dbReference type="InterPro" id="IPR029063">
    <property type="entry name" value="SAM-dependent_MTases_sf"/>
</dbReference>
<dbReference type="InterPro" id="IPR011990">
    <property type="entry name" value="TPR-like_helical_dom_sf"/>
</dbReference>
<keyword evidence="3" id="KW-0949">S-adenosyl-L-methionine</keyword>
<proteinExistence type="predicted"/>
<dbReference type="GO" id="GO:0008757">
    <property type="term" value="F:S-adenosylmethionine-dependent methyltransferase activity"/>
    <property type="evidence" value="ECO:0007669"/>
    <property type="project" value="InterPro"/>
</dbReference>
<dbReference type="GO" id="GO:0032259">
    <property type="term" value="P:methylation"/>
    <property type="evidence" value="ECO:0007669"/>
    <property type="project" value="UniProtKB-KW"/>
</dbReference>
<evidence type="ECO:0000256" key="1">
    <source>
        <dbReference type="ARBA" id="ARBA00022603"/>
    </source>
</evidence>
<dbReference type="Proteomes" id="UP000256838">
    <property type="component" value="Unassembled WGS sequence"/>
</dbReference>
<dbReference type="SUPFAM" id="SSF48452">
    <property type="entry name" value="TPR-like"/>
    <property type="match status" value="1"/>
</dbReference>
<dbReference type="Gene3D" id="3.40.50.150">
    <property type="entry name" value="Vaccinia Virus protein VP39"/>
    <property type="match status" value="1"/>
</dbReference>
<protein>
    <submittedName>
        <fullName evidence="5">Protein-glutamate O-methyltransferase CheR</fullName>
    </submittedName>
</protein>
<dbReference type="InterPro" id="IPR022642">
    <property type="entry name" value="CheR_C"/>
</dbReference>
<dbReference type="Gene3D" id="1.25.40.10">
    <property type="entry name" value="Tetratricopeptide repeat domain"/>
    <property type="match status" value="1"/>
</dbReference>
<reference evidence="5 6" key="1">
    <citation type="submission" date="2018-08" db="EMBL/GenBank/DDBJ databases">
        <title>Paraburkholderia sp. DHOM06 isolated from forest soil.</title>
        <authorList>
            <person name="Gao Z.-H."/>
            <person name="Qiu L.-H."/>
        </authorList>
    </citation>
    <scope>NUCLEOTIDE SEQUENCE [LARGE SCALE GENOMIC DNA]</scope>
    <source>
        <strain evidence="5 6">DHOM06</strain>
    </source>
</reference>
<dbReference type="PROSITE" id="PS50123">
    <property type="entry name" value="CHER"/>
    <property type="match status" value="1"/>
</dbReference>
<dbReference type="SMART" id="SM00138">
    <property type="entry name" value="MeTrc"/>
    <property type="match status" value="1"/>
</dbReference>
<sequence length="506" mass="55591">MTIPPDAQDIAHFRALISIHLGLQIDDGYQDALAQLLRTRGALCGSVTRYFDHFADEAWLQSELPLLARELTVTETYFFRNTDQFAAFSELVLPRVLAAGSHACRILSAGCASGEEPYSLAIAASECFPDAEDLVEITALDINPIALSKAAQGRYSNWSLRDTPKAIKDKWFATDGSDYVLEAGARRAVRFAVGNLARENLTFWQPGRFDVVFCRNVLMYFCPEQARAAIDRITRVLVPGGYLFLGHAETLRGLSNDYDLCHTHGTFYYRRKAEPERYTVTLWDERPDAQRLSASAISNDASWVDVIQRSSERISTLTSAFDAPGAPTHTEAAKAEKPVPLDLTSALECVRGERYGDALRHIADLPTEHANDADVLLLKAVSLSHSGALDQAEAVCRELLARDGLNTGAQYVLAVCREAAGDVRGALEHDQAACYLDPTFAMPRLHLGLLARRQGDSVAAVRELSHAAHLLQREDPSRVLLFGGGFKREALVAMCRAHCDAMGVQA</sequence>
<evidence type="ECO:0000313" key="5">
    <source>
        <dbReference type="EMBL" id="RDU98016.1"/>
    </source>
</evidence>
<organism evidence="5 6">
    <name type="scientific">Trinickia dinghuensis</name>
    <dbReference type="NCBI Taxonomy" id="2291023"/>
    <lineage>
        <taxon>Bacteria</taxon>
        <taxon>Pseudomonadati</taxon>
        <taxon>Pseudomonadota</taxon>
        <taxon>Betaproteobacteria</taxon>
        <taxon>Burkholderiales</taxon>
        <taxon>Burkholderiaceae</taxon>
        <taxon>Trinickia</taxon>
    </lineage>
</organism>
<gene>
    <name evidence="5" type="ORF">DWV00_15945</name>
</gene>
<keyword evidence="6" id="KW-1185">Reference proteome</keyword>
<dbReference type="RefSeq" id="WP_115534542.1">
    <property type="nucleotide sequence ID" value="NZ_QRGA01000008.1"/>
</dbReference>
<comment type="caution">
    <text evidence="5">The sequence shown here is derived from an EMBL/GenBank/DDBJ whole genome shotgun (WGS) entry which is preliminary data.</text>
</comment>
<dbReference type="PANTHER" id="PTHR24422">
    <property type="entry name" value="CHEMOTAXIS PROTEIN METHYLTRANSFERASE"/>
    <property type="match status" value="1"/>
</dbReference>
<dbReference type="PANTHER" id="PTHR24422:SF19">
    <property type="entry name" value="CHEMOTAXIS PROTEIN METHYLTRANSFERASE"/>
    <property type="match status" value="1"/>
</dbReference>
<dbReference type="OrthoDB" id="9816309at2"/>
<dbReference type="EMBL" id="QRGA01000008">
    <property type="protein sequence ID" value="RDU98016.1"/>
    <property type="molecule type" value="Genomic_DNA"/>
</dbReference>
<keyword evidence="1 5" id="KW-0489">Methyltransferase</keyword>
<dbReference type="AlphaFoldDB" id="A0A3D8JZD8"/>
<feature type="domain" description="CheR-type methyltransferase" evidence="4">
    <location>
        <begin position="1"/>
        <end position="274"/>
    </location>
</feature>
<evidence type="ECO:0000256" key="3">
    <source>
        <dbReference type="ARBA" id="ARBA00022691"/>
    </source>
</evidence>
<dbReference type="SUPFAM" id="SSF53335">
    <property type="entry name" value="S-adenosyl-L-methionine-dependent methyltransferases"/>
    <property type="match status" value="1"/>
</dbReference>
<accession>A0A3D8JZD8</accession>
<dbReference type="InterPro" id="IPR050903">
    <property type="entry name" value="Bact_Chemotaxis_MeTrfase"/>
</dbReference>
<evidence type="ECO:0000313" key="6">
    <source>
        <dbReference type="Proteomes" id="UP000256838"/>
    </source>
</evidence>
<evidence type="ECO:0000259" key="4">
    <source>
        <dbReference type="PROSITE" id="PS50123"/>
    </source>
</evidence>
<dbReference type="Pfam" id="PF01739">
    <property type="entry name" value="CheR"/>
    <property type="match status" value="1"/>
</dbReference>
<evidence type="ECO:0000256" key="2">
    <source>
        <dbReference type="ARBA" id="ARBA00022679"/>
    </source>
</evidence>
<dbReference type="PRINTS" id="PR00996">
    <property type="entry name" value="CHERMTFRASE"/>
</dbReference>
<dbReference type="CDD" id="cd02440">
    <property type="entry name" value="AdoMet_MTases"/>
    <property type="match status" value="1"/>
</dbReference>
<keyword evidence="2 5" id="KW-0808">Transferase</keyword>
<dbReference type="InterPro" id="IPR000780">
    <property type="entry name" value="CheR_MeTrfase"/>
</dbReference>